<sequence>MILRRIAIGVTLVSVALWAPWPVFLAGLVLAALLIEDYYEGVAIGLFFDLLYGNASASSVPLGAGLVLGALLAGPFLRAHLRWYS</sequence>
<dbReference type="Proteomes" id="UP000178168">
    <property type="component" value="Unassembled WGS sequence"/>
</dbReference>
<gene>
    <name evidence="2" type="ORF">A2591_03325</name>
</gene>
<dbReference type="STRING" id="1802730.A2591_03325"/>
<accession>A0A1G2SID7</accession>
<keyword evidence="1" id="KW-0472">Membrane</keyword>
<reference evidence="2 3" key="1">
    <citation type="journal article" date="2016" name="Nat. Commun.">
        <title>Thousands of microbial genomes shed light on interconnected biogeochemical processes in an aquifer system.</title>
        <authorList>
            <person name="Anantharaman K."/>
            <person name="Brown C.T."/>
            <person name="Hug L.A."/>
            <person name="Sharon I."/>
            <person name="Castelle C.J."/>
            <person name="Probst A.J."/>
            <person name="Thomas B.C."/>
            <person name="Singh A."/>
            <person name="Wilkins M.J."/>
            <person name="Karaoz U."/>
            <person name="Brodie E.L."/>
            <person name="Williams K.H."/>
            <person name="Hubbard S.S."/>
            <person name="Banfield J.F."/>
        </authorList>
    </citation>
    <scope>NUCLEOTIDE SEQUENCE [LARGE SCALE GENOMIC DNA]</scope>
</reference>
<keyword evidence="1" id="KW-0812">Transmembrane</keyword>
<name>A0A1G2SID7_9BACT</name>
<dbReference type="AlphaFoldDB" id="A0A1G2SID7"/>
<evidence type="ECO:0000256" key="1">
    <source>
        <dbReference type="SAM" id="Phobius"/>
    </source>
</evidence>
<evidence type="ECO:0000313" key="2">
    <source>
        <dbReference type="EMBL" id="OHA84724.1"/>
    </source>
</evidence>
<feature type="transmembrane region" description="Helical" evidence="1">
    <location>
        <begin position="55"/>
        <end position="77"/>
    </location>
</feature>
<organism evidence="2 3">
    <name type="scientific">Candidatus Yonathbacteria bacterium RIFOXYD1_FULL_52_36</name>
    <dbReference type="NCBI Taxonomy" id="1802730"/>
    <lineage>
        <taxon>Bacteria</taxon>
        <taxon>Candidatus Yonathiibacteriota</taxon>
    </lineage>
</organism>
<proteinExistence type="predicted"/>
<dbReference type="EMBL" id="MHUZ01000035">
    <property type="protein sequence ID" value="OHA84724.1"/>
    <property type="molecule type" value="Genomic_DNA"/>
</dbReference>
<evidence type="ECO:0000313" key="3">
    <source>
        <dbReference type="Proteomes" id="UP000178168"/>
    </source>
</evidence>
<keyword evidence="1" id="KW-1133">Transmembrane helix</keyword>
<protein>
    <submittedName>
        <fullName evidence="2">Uncharacterized protein</fullName>
    </submittedName>
</protein>
<comment type="caution">
    <text evidence="2">The sequence shown here is derived from an EMBL/GenBank/DDBJ whole genome shotgun (WGS) entry which is preliminary data.</text>
</comment>